<dbReference type="GO" id="GO:0016787">
    <property type="term" value="F:hydrolase activity"/>
    <property type="evidence" value="ECO:0007669"/>
    <property type="project" value="UniProtKB-KW"/>
</dbReference>
<dbReference type="Pfam" id="PF00702">
    <property type="entry name" value="Hydrolase"/>
    <property type="match status" value="1"/>
</dbReference>
<sequence>MLGTTKTVGVRLVTFDLLHTLIAPQAPVHVLYARAFEPLLGPLDHDRIKDSFQIALRAVQKERASYKGGNNAWWGEVIKRTALGAGGDPDKVESSLPKIVPSLLRKFSSSGGYVAFGDALSTLRYLKEDRKLKIAILSNTDSRIHQVIDALGIKRYVDWTGLSAEMKTEKPNAEMFTRAIARMSRLEDQPLELSECLHIGDELEKHEPFTHRYFSDYHGPKRAGMRALLLRRPGYDNNVDQGVELTNVDTIATLAELRRRFETES</sequence>
<dbReference type="InterPro" id="IPR036412">
    <property type="entry name" value="HAD-like_sf"/>
</dbReference>
<gene>
    <name evidence="1" type="ORF">BDN71DRAFT_1461125</name>
</gene>
<evidence type="ECO:0000313" key="2">
    <source>
        <dbReference type="Proteomes" id="UP000807025"/>
    </source>
</evidence>
<dbReference type="Proteomes" id="UP000807025">
    <property type="component" value="Unassembled WGS sequence"/>
</dbReference>
<dbReference type="OrthoDB" id="444127at2759"/>
<keyword evidence="2" id="KW-1185">Reference proteome</keyword>
<name>A0A9P6A7G6_PLEER</name>
<dbReference type="Gene3D" id="3.40.50.1000">
    <property type="entry name" value="HAD superfamily/HAD-like"/>
    <property type="match status" value="1"/>
</dbReference>
<proteinExistence type="predicted"/>
<dbReference type="InterPro" id="IPR044924">
    <property type="entry name" value="HAD-SF_hydro_IA_REG-2-like_cap"/>
</dbReference>
<comment type="caution">
    <text evidence="1">The sequence shown here is derived from an EMBL/GenBank/DDBJ whole genome shotgun (WGS) entry which is preliminary data.</text>
</comment>
<evidence type="ECO:0000313" key="1">
    <source>
        <dbReference type="EMBL" id="KAF9501590.1"/>
    </source>
</evidence>
<dbReference type="Gene3D" id="1.10.150.720">
    <property type="entry name" value="Haloacid dehalogenase-like hydrolase"/>
    <property type="match status" value="1"/>
</dbReference>
<dbReference type="EMBL" id="MU154523">
    <property type="protein sequence ID" value="KAF9501590.1"/>
    <property type="molecule type" value="Genomic_DNA"/>
</dbReference>
<dbReference type="AlphaFoldDB" id="A0A9P6A7G6"/>
<dbReference type="PANTHER" id="PTHR46191">
    <property type="match status" value="1"/>
</dbReference>
<dbReference type="SFLD" id="SFLDG01129">
    <property type="entry name" value="C1.5:_HAD__Beta-PGM__Phosphata"/>
    <property type="match status" value="1"/>
</dbReference>
<dbReference type="InterPro" id="IPR051828">
    <property type="entry name" value="HAD-like_hydrolase_domain"/>
</dbReference>
<protein>
    <submittedName>
        <fullName evidence="1">HAD hydrolase subfamily IA REG-2-like protein</fullName>
    </submittedName>
</protein>
<dbReference type="PANTHER" id="PTHR46191:SF2">
    <property type="entry name" value="HALOACID DEHALOGENASE-LIKE HYDROLASE DOMAIN-CONTAINING PROTEIN 3"/>
    <property type="match status" value="1"/>
</dbReference>
<dbReference type="InterPro" id="IPR023214">
    <property type="entry name" value="HAD_sf"/>
</dbReference>
<dbReference type="GO" id="GO:0005634">
    <property type="term" value="C:nucleus"/>
    <property type="evidence" value="ECO:0007669"/>
    <property type="project" value="TreeGrafter"/>
</dbReference>
<organism evidence="1 2">
    <name type="scientific">Pleurotus eryngii</name>
    <name type="common">Boletus of the steppes</name>
    <dbReference type="NCBI Taxonomy" id="5323"/>
    <lineage>
        <taxon>Eukaryota</taxon>
        <taxon>Fungi</taxon>
        <taxon>Dikarya</taxon>
        <taxon>Basidiomycota</taxon>
        <taxon>Agaricomycotina</taxon>
        <taxon>Agaricomycetes</taxon>
        <taxon>Agaricomycetidae</taxon>
        <taxon>Agaricales</taxon>
        <taxon>Pleurotineae</taxon>
        <taxon>Pleurotaceae</taxon>
        <taxon>Pleurotus</taxon>
    </lineage>
</organism>
<dbReference type="SUPFAM" id="SSF56784">
    <property type="entry name" value="HAD-like"/>
    <property type="match status" value="1"/>
</dbReference>
<keyword evidence="1" id="KW-0378">Hydrolase</keyword>
<dbReference type="SFLD" id="SFLDS00003">
    <property type="entry name" value="Haloacid_Dehalogenase"/>
    <property type="match status" value="1"/>
</dbReference>
<reference evidence="1" key="1">
    <citation type="submission" date="2020-11" db="EMBL/GenBank/DDBJ databases">
        <authorList>
            <consortium name="DOE Joint Genome Institute"/>
            <person name="Ahrendt S."/>
            <person name="Riley R."/>
            <person name="Andreopoulos W."/>
            <person name="Labutti K."/>
            <person name="Pangilinan J."/>
            <person name="Ruiz-Duenas F.J."/>
            <person name="Barrasa J.M."/>
            <person name="Sanchez-Garcia M."/>
            <person name="Camarero S."/>
            <person name="Miyauchi S."/>
            <person name="Serrano A."/>
            <person name="Linde D."/>
            <person name="Babiker R."/>
            <person name="Drula E."/>
            <person name="Ayuso-Fernandez I."/>
            <person name="Pacheco R."/>
            <person name="Padilla G."/>
            <person name="Ferreira P."/>
            <person name="Barriuso J."/>
            <person name="Kellner H."/>
            <person name="Castanera R."/>
            <person name="Alfaro M."/>
            <person name="Ramirez L."/>
            <person name="Pisabarro A.G."/>
            <person name="Kuo A."/>
            <person name="Tritt A."/>
            <person name="Lipzen A."/>
            <person name="He G."/>
            <person name="Yan M."/>
            <person name="Ng V."/>
            <person name="Cullen D."/>
            <person name="Martin F."/>
            <person name="Rosso M.-N."/>
            <person name="Henrissat B."/>
            <person name="Hibbett D."/>
            <person name="Martinez A.T."/>
            <person name="Grigoriev I.V."/>
        </authorList>
    </citation>
    <scope>NUCLEOTIDE SEQUENCE</scope>
    <source>
        <strain evidence="1">ATCC 90797</strain>
    </source>
</reference>
<accession>A0A9P6A7G6</accession>